<keyword evidence="2" id="KW-1185">Reference proteome</keyword>
<evidence type="ECO:0000313" key="2">
    <source>
        <dbReference type="Proteomes" id="UP000678393"/>
    </source>
</evidence>
<dbReference type="AlphaFoldDB" id="A0A8S3YY77"/>
<organism evidence="1 2">
    <name type="scientific">Candidula unifasciata</name>
    <dbReference type="NCBI Taxonomy" id="100452"/>
    <lineage>
        <taxon>Eukaryota</taxon>
        <taxon>Metazoa</taxon>
        <taxon>Spiralia</taxon>
        <taxon>Lophotrochozoa</taxon>
        <taxon>Mollusca</taxon>
        <taxon>Gastropoda</taxon>
        <taxon>Heterobranchia</taxon>
        <taxon>Euthyneura</taxon>
        <taxon>Panpulmonata</taxon>
        <taxon>Eupulmonata</taxon>
        <taxon>Stylommatophora</taxon>
        <taxon>Helicina</taxon>
        <taxon>Helicoidea</taxon>
        <taxon>Geomitridae</taxon>
        <taxon>Candidula</taxon>
    </lineage>
</organism>
<dbReference type="EMBL" id="CAJHNH020001226">
    <property type="protein sequence ID" value="CAG5122117.1"/>
    <property type="molecule type" value="Genomic_DNA"/>
</dbReference>
<dbReference type="InterPro" id="IPR013320">
    <property type="entry name" value="ConA-like_dom_sf"/>
</dbReference>
<sequence>CSGSHRPKLDIPGAYEVYHDKQWYLQTCQEGLTWNQTLCRCEFPNGRPLVVQCRDYRSTSTEPTGKYEQLVNGQWIVRDCSLAVAGLVWDQEACQCVWGPDSKEMVTGQGIAPCEIMLNMTFENGVKDEAKGSYVEVGRGNPVPIFAVNKRDAPDGYKAAYFSETALNIWYFAGNEMGTSLRVEFRFKMTNDPIQREKYQIFLSNGCNISSPGYTTPSLAIGYRAADQSYLLAFETATARKAIVCTRKLGAYDWHTISLIYEDGTLLFRVDEQPCIISQDFSGPVQKTPCPLTIGADPLERESMYKGYLDNTDKALAPSRAENSAPLPAQNISHNSQEYSSQVSKVWNQELKLATFWRHQWVLRKKRIAFLDFLDQVMKATTPFREKHRNRNKEISLLDMTQQMIRRVITIKRNKTENLIISTV</sequence>
<reference evidence="1" key="1">
    <citation type="submission" date="2021-04" db="EMBL/GenBank/DDBJ databases">
        <authorList>
            <consortium name="Molecular Ecology Group"/>
        </authorList>
    </citation>
    <scope>NUCLEOTIDE SEQUENCE</scope>
</reference>
<feature type="non-terminal residue" evidence="1">
    <location>
        <position position="424"/>
    </location>
</feature>
<dbReference type="Proteomes" id="UP000678393">
    <property type="component" value="Unassembled WGS sequence"/>
</dbReference>
<dbReference type="SUPFAM" id="SSF49899">
    <property type="entry name" value="Concanavalin A-like lectins/glucanases"/>
    <property type="match status" value="1"/>
</dbReference>
<evidence type="ECO:0000313" key="1">
    <source>
        <dbReference type="EMBL" id="CAG5122117.1"/>
    </source>
</evidence>
<name>A0A8S3YY77_9EUPU</name>
<protein>
    <submittedName>
        <fullName evidence="1">Uncharacterized protein</fullName>
    </submittedName>
</protein>
<dbReference type="OrthoDB" id="6130857at2759"/>
<accession>A0A8S3YY77</accession>
<comment type="caution">
    <text evidence="1">The sequence shown here is derived from an EMBL/GenBank/DDBJ whole genome shotgun (WGS) entry which is preliminary data.</text>
</comment>
<proteinExistence type="predicted"/>
<gene>
    <name evidence="1" type="ORF">CUNI_LOCUS7675</name>
</gene>